<evidence type="ECO:0000256" key="1">
    <source>
        <dbReference type="SAM" id="MobiDB-lite"/>
    </source>
</evidence>
<proteinExistence type="predicted"/>
<dbReference type="SUPFAM" id="SSF51445">
    <property type="entry name" value="(Trans)glycosidases"/>
    <property type="match status" value="1"/>
</dbReference>
<reference evidence="3 4" key="1">
    <citation type="submission" date="2022-01" db="EMBL/GenBank/DDBJ databases">
        <title>Whole genome-based taxonomy of the Shewanellaceae.</title>
        <authorList>
            <person name="Martin-Rodriguez A.J."/>
        </authorList>
    </citation>
    <scope>NUCLEOTIDE SEQUENCE [LARGE SCALE GENOMIC DNA]</scope>
    <source>
        <strain evidence="3 4">DSM 24955</strain>
    </source>
</reference>
<dbReference type="PANTHER" id="PTHR10357">
    <property type="entry name" value="ALPHA-AMYLASE FAMILY MEMBER"/>
    <property type="match status" value="1"/>
</dbReference>
<dbReference type="Pfam" id="PF00128">
    <property type="entry name" value="Alpha-amylase"/>
    <property type="match status" value="1"/>
</dbReference>
<dbReference type="PROSITE" id="PS51257">
    <property type="entry name" value="PROKAR_LIPOPROTEIN"/>
    <property type="match status" value="1"/>
</dbReference>
<protein>
    <submittedName>
        <fullName evidence="3">Alpha-amylase</fullName>
    </submittedName>
</protein>
<name>A0ABT0KNB1_9GAMM</name>
<sequence>MNSILSKTTLGVARLGLVTVNAGVLLLGCLISESSQAESPQTESSQTESAAFELASTQSISRESNVSEPPASLDIYQDYLHRDIRDDIFYFVLPDRFNNGNEANDNGALSGISHGGVDKTSARGFHGGDITGIEQKLDYLASLGITAIWMTPLLRNQAIQKDGIAHHGYWIVDFSEIDPHFGSNDDLKALINAAHQRGMKVFFDIITNHTADIIRYSECHQQDGQFRQGLDHCEYKPLSTSKTEQYSPFILDEHADIKVPEWLNDPQYYHNQGDSSFKGESSLNGDFNGLDDLNTKNPQVLKGMIEIYQQLIAEFKPDGFRIDTVRHVDLSFWQTFTPAIIDYANQQGIPNFHVFGEVYDTNPHHLSLYTTEGKLPSVLDFAFQDVAADIFYRGKSPLLAKQLFEQDVLYQDEDSQADLLMTFLSNHDMGRAGYFINGSGLELTAAEKLQRSILSHAFMFLSRGIPVVYYGDEQGFTGDGNDIDAREDMFPSRVNSYNDNVLMGTSATTAEDNFNQSHPLFKAISALSQLRKEHRSLRRGVYQPRYYQASTIQDSAIQASSIQDSTIQASSIQASSIQDSIIQDSAIQESIIQASSIQADSGMFAFARVDETSGEEYLIVFNSGNQSASIEIDMTDKGEPITAIEDVLKTFKAAGDLYYNGLPSSNVDSSHLIEVEKQAITVSMPRLSYGVYQIKR</sequence>
<evidence type="ECO:0000313" key="3">
    <source>
        <dbReference type="EMBL" id="MCL1045336.1"/>
    </source>
</evidence>
<dbReference type="Gene3D" id="3.20.20.80">
    <property type="entry name" value="Glycosidases"/>
    <property type="match status" value="1"/>
</dbReference>
<feature type="region of interest" description="Disordered" evidence="1">
    <location>
        <begin position="36"/>
        <end position="69"/>
    </location>
</feature>
<dbReference type="EMBL" id="JAKIKU010000004">
    <property type="protein sequence ID" value="MCL1045336.1"/>
    <property type="molecule type" value="Genomic_DNA"/>
</dbReference>
<evidence type="ECO:0000259" key="2">
    <source>
        <dbReference type="SMART" id="SM00642"/>
    </source>
</evidence>
<accession>A0ABT0KNB1</accession>
<organism evidence="3 4">
    <name type="scientific">Shewanella electrodiphila</name>
    <dbReference type="NCBI Taxonomy" id="934143"/>
    <lineage>
        <taxon>Bacteria</taxon>
        <taxon>Pseudomonadati</taxon>
        <taxon>Pseudomonadota</taxon>
        <taxon>Gammaproteobacteria</taxon>
        <taxon>Alteromonadales</taxon>
        <taxon>Shewanellaceae</taxon>
        <taxon>Shewanella</taxon>
    </lineage>
</organism>
<feature type="compositionally biased region" description="Polar residues" evidence="1">
    <location>
        <begin position="55"/>
        <end position="67"/>
    </location>
</feature>
<gene>
    <name evidence="3" type="ORF">L2737_08360</name>
</gene>
<dbReference type="PANTHER" id="PTHR10357:SF209">
    <property type="entry name" value="PERIPLASMIC ALPHA-AMYLASE"/>
    <property type="match status" value="1"/>
</dbReference>
<feature type="compositionally biased region" description="Low complexity" evidence="1">
    <location>
        <begin position="36"/>
        <end position="50"/>
    </location>
</feature>
<dbReference type="RefSeq" id="WP_248955431.1">
    <property type="nucleotide sequence ID" value="NZ_JAKIKU010000004.1"/>
</dbReference>
<dbReference type="SMART" id="SM00642">
    <property type="entry name" value="Aamy"/>
    <property type="match status" value="1"/>
</dbReference>
<feature type="domain" description="Glycosyl hydrolase family 13 catalytic" evidence="2">
    <location>
        <begin position="91"/>
        <end position="531"/>
    </location>
</feature>
<keyword evidence="4" id="KW-1185">Reference proteome</keyword>
<dbReference type="InterPro" id="IPR017853">
    <property type="entry name" value="GH"/>
</dbReference>
<dbReference type="CDD" id="cd11339">
    <property type="entry name" value="AmyAc_bac_CMD_like_2"/>
    <property type="match status" value="1"/>
</dbReference>
<evidence type="ECO:0000313" key="4">
    <source>
        <dbReference type="Proteomes" id="UP001202134"/>
    </source>
</evidence>
<dbReference type="InterPro" id="IPR006047">
    <property type="entry name" value="GH13_cat_dom"/>
</dbReference>
<dbReference type="Proteomes" id="UP001202134">
    <property type="component" value="Unassembled WGS sequence"/>
</dbReference>
<comment type="caution">
    <text evidence="3">The sequence shown here is derived from an EMBL/GenBank/DDBJ whole genome shotgun (WGS) entry which is preliminary data.</text>
</comment>